<evidence type="ECO:0000313" key="2">
    <source>
        <dbReference type="EMBL" id="DBA00585.1"/>
    </source>
</evidence>
<reference evidence="2" key="2">
    <citation type="journal article" date="2023" name="Microbiol Resour">
        <title>Decontamination and Annotation of the Draft Genome Sequence of the Oomycete Lagenidium giganteum ARSEF 373.</title>
        <authorList>
            <person name="Morgan W.R."/>
            <person name="Tartar A."/>
        </authorList>
    </citation>
    <scope>NUCLEOTIDE SEQUENCE</scope>
    <source>
        <strain evidence="2">ARSEF 373</strain>
    </source>
</reference>
<accession>A0AAV2Z468</accession>
<evidence type="ECO:0000313" key="3">
    <source>
        <dbReference type="Proteomes" id="UP001146120"/>
    </source>
</evidence>
<evidence type="ECO:0000259" key="1">
    <source>
        <dbReference type="Pfam" id="PF13358"/>
    </source>
</evidence>
<dbReference type="AlphaFoldDB" id="A0AAV2Z468"/>
<reference evidence="2" key="1">
    <citation type="submission" date="2022-11" db="EMBL/GenBank/DDBJ databases">
        <authorList>
            <person name="Morgan W.R."/>
            <person name="Tartar A."/>
        </authorList>
    </citation>
    <scope>NUCLEOTIDE SEQUENCE</scope>
    <source>
        <strain evidence="2">ARSEF 373</strain>
    </source>
</reference>
<dbReference type="Proteomes" id="UP001146120">
    <property type="component" value="Unassembled WGS sequence"/>
</dbReference>
<protein>
    <recommendedName>
        <fullName evidence="1">Tc1-like transposase DDE domain-containing protein</fullName>
    </recommendedName>
</protein>
<proteinExistence type="predicted"/>
<gene>
    <name evidence="2" type="ORF">N0F65_007714</name>
</gene>
<organism evidence="2 3">
    <name type="scientific">Lagenidium giganteum</name>
    <dbReference type="NCBI Taxonomy" id="4803"/>
    <lineage>
        <taxon>Eukaryota</taxon>
        <taxon>Sar</taxon>
        <taxon>Stramenopiles</taxon>
        <taxon>Oomycota</taxon>
        <taxon>Peronosporomycetes</taxon>
        <taxon>Pythiales</taxon>
        <taxon>Pythiaceae</taxon>
    </lineage>
</organism>
<dbReference type="Pfam" id="PF13358">
    <property type="entry name" value="DDE_3"/>
    <property type="match status" value="1"/>
</dbReference>
<dbReference type="GO" id="GO:0003676">
    <property type="term" value="F:nucleic acid binding"/>
    <property type="evidence" value="ECO:0007669"/>
    <property type="project" value="InterPro"/>
</dbReference>
<sequence length="241" mass="26976">MLCAQWTRSVQDPGSARGANIALEAAAIAVNVSVRLVEIHDRLICSALVEAKAFERCQVLGLIAIHRSRDRRDLILTRATGAQATRVPILASIGAHSTLDLFIADGTFDRAHFIRCCQDFVHGPYPWPRSAWVLDGAAVHTHLEVVHYLQSVGVVPLFFPVYCHLMYPIEYLFGFVKQAFQRHIDELANRKLLLYVVETTFEHCGWRNQGYFDPVKHFQPNANTSERDAALGFSDIAAPPP</sequence>
<dbReference type="InterPro" id="IPR038717">
    <property type="entry name" value="Tc1-like_DDE_dom"/>
</dbReference>
<name>A0AAV2Z468_9STRA</name>
<keyword evidence="3" id="KW-1185">Reference proteome</keyword>
<dbReference type="InterPro" id="IPR036397">
    <property type="entry name" value="RNaseH_sf"/>
</dbReference>
<dbReference type="EMBL" id="DAKRPA010000061">
    <property type="protein sequence ID" value="DBA00585.1"/>
    <property type="molecule type" value="Genomic_DNA"/>
</dbReference>
<comment type="caution">
    <text evidence="2">The sequence shown here is derived from an EMBL/GenBank/DDBJ whole genome shotgun (WGS) entry which is preliminary data.</text>
</comment>
<dbReference type="Gene3D" id="3.30.420.10">
    <property type="entry name" value="Ribonuclease H-like superfamily/Ribonuclease H"/>
    <property type="match status" value="1"/>
</dbReference>
<feature type="domain" description="Tc1-like transposase DDE" evidence="1">
    <location>
        <begin position="79"/>
        <end position="182"/>
    </location>
</feature>